<keyword evidence="4" id="KW-1185">Reference proteome</keyword>
<feature type="domain" description="2TM" evidence="2">
    <location>
        <begin position="5"/>
        <end position="82"/>
    </location>
</feature>
<name>A0A172XUI7_9FLAO</name>
<dbReference type="STRING" id="1685010.A0O34_09210"/>
<keyword evidence="1" id="KW-1133">Transmembrane helix</keyword>
<sequence>MNYNQAEQRVKELKKFYKGIFWFVIITGFVFLDDIFEKGTFNFSLFDGSIILGIWGIILTVKAVKLFIFDSEWEKEVIEKEVRKSKSPINF</sequence>
<dbReference type="Proteomes" id="UP000077824">
    <property type="component" value="Chromosome"/>
</dbReference>
<evidence type="ECO:0000259" key="2">
    <source>
        <dbReference type="Pfam" id="PF13239"/>
    </source>
</evidence>
<dbReference type="AlphaFoldDB" id="A0A172XUI7"/>
<organism evidence="3 4">
    <name type="scientific">Chryseobacterium glaciei</name>
    <dbReference type="NCBI Taxonomy" id="1685010"/>
    <lineage>
        <taxon>Bacteria</taxon>
        <taxon>Pseudomonadati</taxon>
        <taxon>Bacteroidota</taxon>
        <taxon>Flavobacteriia</taxon>
        <taxon>Flavobacteriales</taxon>
        <taxon>Weeksellaceae</taxon>
        <taxon>Chryseobacterium group</taxon>
        <taxon>Chryseobacterium</taxon>
    </lineage>
</organism>
<feature type="transmembrane region" description="Helical" evidence="1">
    <location>
        <begin position="20"/>
        <end position="36"/>
    </location>
</feature>
<gene>
    <name evidence="3" type="ORF">A0O34_09210</name>
</gene>
<protein>
    <recommendedName>
        <fullName evidence="2">2TM domain-containing protein</fullName>
    </recommendedName>
</protein>
<dbReference type="InterPro" id="IPR025698">
    <property type="entry name" value="2TM_dom"/>
</dbReference>
<dbReference type="RefSeq" id="WP_066753973.1">
    <property type="nucleotide sequence ID" value="NZ_CP015199.1"/>
</dbReference>
<dbReference type="EMBL" id="CP015199">
    <property type="protein sequence ID" value="ANF50689.1"/>
    <property type="molecule type" value="Genomic_DNA"/>
</dbReference>
<reference evidence="3 4" key="1">
    <citation type="submission" date="2016-04" db="EMBL/GenBank/DDBJ databases">
        <title>Complete Genome Sequence of Chryseobacterium sp. IHBB 10212.</title>
        <authorList>
            <person name="Pal M."/>
            <person name="Swarnkar M.K."/>
            <person name="Kaushal K."/>
            <person name="Chhibber S."/>
            <person name="Singh A.K."/>
            <person name="Gulati A."/>
        </authorList>
    </citation>
    <scope>NUCLEOTIDE SEQUENCE [LARGE SCALE GENOMIC DNA]</scope>
    <source>
        <strain evidence="3 4">IHBB 10212</strain>
    </source>
</reference>
<evidence type="ECO:0000313" key="3">
    <source>
        <dbReference type="EMBL" id="ANF50689.1"/>
    </source>
</evidence>
<proteinExistence type="predicted"/>
<dbReference type="Pfam" id="PF13239">
    <property type="entry name" value="2TM"/>
    <property type="match status" value="1"/>
</dbReference>
<keyword evidence="1" id="KW-0812">Transmembrane</keyword>
<accession>A0A172XUI7</accession>
<evidence type="ECO:0000256" key="1">
    <source>
        <dbReference type="SAM" id="Phobius"/>
    </source>
</evidence>
<feature type="transmembrane region" description="Helical" evidence="1">
    <location>
        <begin position="48"/>
        <end position="68"/>
    </location>
</feature>
<keyword evidence="1" id="KW-0472">Membrane</keyword>
<evidence type="ECO:0000313" key="4">
    <source>
        <dbReference type="Proteomes" id="UP000077824"/>
    </source>
</evidence>
<dbReference type="OrthoDB" id="1260494at2"/>
<dbReference type="KEGG" id="chh:A0O34_09210"/>